<dbReference type="RefSeq" id="WP_254155357.1">
    <property type="nucleotide sequence ID" value="NZ_JAHESD010000054.1"/>
</dbReference>
<protein>
    <submittedName>
        <fullName evidence="2">Uncharacterized protein</fullName>
    </submittedName>
</protein>
<sequence>MAALIEQQKQKLLGSDEMEIVQLLGKPDQNELYKRNQKFYYYYITPGPACQTADTLKSSRLSIRFTAMGLAKEIAIE</sequence>
<accession>A0ABS5VVP7</accession>
<dbReference type="EMBL" id="JAHESD010000054">
    <property type="protein sequence ID" value="MBT1705411.1"/>
    <property type="molecule type" value="Genomic_DNA"/>
</dbReference>
<proteinExistence type="predicted"/>
<dbReference type="InterPro" id="IPR037873">
    <property type="entry name" value="BamE-like"/>
</dbReference>
<keyword evidence="1" id="KW-0732">Signal</keyword>
<evidence type="ECO:0000313" key="2">
    <source>
        <dbReference type="EMBL" id="MBT1705411.1"/>
    </source>
</evidence>
<dbReference type="Gene3D" id="3.30.1450.10">
    <property type="match status" value="1"/>
</dbReference>
<evidence type="ECO:0000256" key="1">
    <source>
        <dbReference type="ARBA" id="ARBA00022729"/>
    </source>
</evidence>
<organism evidence="2 3">
    <name type="scientific">Chryseosolibacter indicus</name>
    <dbReference type="NCBI Taxonomy" id="2782351"/>
    <lineage>
        <taxon>Bacteria</taxon>
        <taxon>Pseudomonadati</taxon>
        <taxon>Bacteroidota</taxon>
        <taxon>Cytophagia</taxon>
        <taxon>Cytophagales</taxon>
        <taxon>Chryseotaleaceae</taxon>
        <taxon>Chryseosolibacter</taxon>
    </lineage>
</organism>
<comment type="caution">
    <text evidence="2">The sequence shown here is derived from an EMBL/GenBank/DDBJ whole genome shotgun (WGS) entry which is preliminary data.</text>
</comment>
<name>A0ABS5VVP7_9BACT</name>
<evidence type="ECO:0000313" key="3">
    <source>
        <dbReference type="Proteomes" id="UP000772618"/>
    </source>
</evidence>
<reference evidence="2 3" key="1">
    <citation type="submission" date="2021-05" db="EMBL/GenBank/DDBJ databases">
        <title>A Polyphasic approach of four new species of the genus Ohtaekwangia: Ohtaekwangia histidinii sp. nov., Ohtaekwangia cretensis sp. nov., Ohtaekwangia indiensis sp. nov., Ohtaekwangia reichenbachii sp. nov. from diverse environment.</title>
        <authorList>
            <person name="Octaviana S."/>
        </authorList>
    </citation>
    <scope>NUCLEOTIDE SEQUENCE [LARGE SCALE GENOMIC DNA]</scope>
    <source>
        <strain evidence="2 3">PWU20</strain>
    </source>
</reference>
<keyword evidence="3" id="KW-1185">Reference proteome</keyword>
<gene>
    <name evidence="2" type="ORF">KK060_19125</name>
</gene>
<dbReference type="Proteomes" id="UP000772618">
    <property type="component" value="Unassembled WGS sequence"/>
</dbReference>